<dbReference type="STRING" id="385682.SAMN05444380_12226"/>
<dbReference type="GO" id="GO:0042398">
    <property type="term" value="P:modified amino acid biosynthetic process"/>
    <property type="evidence" value="ECO:0007669"/>
    <property type="project" value="InterPro"/>
</dbReference>
<dbReference type="SUPFAM" id="SSF55931">
    <property type="entry name" value="Glutamine synthetase/guanido kinase"/>
    <property type="match status" value="1"/>
</dbReference>
<sequence length="411" mass="47354">MLSNPYHLFEVTGIELEYMIVDRERLNVLPVCDELLRQVTGEITADYENGPIAWSNELVNHVVELKTNGPVKQRDNVHHLFHDNVVEINRILDGFNAMLLPGGAHPWMNPYGETHLWPHEYNEIYRLYDRIFNCKGHGWSNLQSTHINLPFFDAEEFKRLHAAVRMVLPIIPAIAASTPFLDGKFTGYHDSRMETYRHNQDKIPSLAGVIIPEAVFSEEDYQKRIFEPIVRDLTPYDPDKVMDKYFLNSRGAIARFDRGAIEIRIIDNQESPLADMAVVEAVISLIKMTTEGYFQSLNAQMKWHESKLSEIFLATIRDSDKAVIPNPSYAAFWGCFQKKVSAGDLWQFLLPSLKSVMNADYFSVFSKIIQEGPLSRRLLTAMGKDYSQEHFRWIYSQLARCLADNTLFMIS</sequence>
<dbReference type="OrthoDB" id="9804786at2"/>
<keyword evidence="1" id="KW-0436">Ligase</keyword>
<name>A0A1I2ECR4_9BACT</name>
<dbReference type="InterPro" id="IPR006336">
    <property type="entry name" value="GCS2"/>
</dbReference>
<dbReference type="PANTHER" id="PTHR36510:SF1">
    <property type="entry name" value="GLUTAMATE--CYSTEINE LIGASE 2-RELATED"/>
    <property type="match status" value="1"/>
</dbReference>
<keyword evidence="2" id="KW-1185">Reference proteome</keyword>
<accession>A0A1I2ECR4</accession>
<gene>
    <name evidence="1" type="ORF">SAMN05444380_12226</name>
</gene>
<dbReference type="PANTHER" id="PTHR36510">
    <property type="entry name" value="GLUTAMATE--CYSTEINE LIGASE 2-RELATED"/>
    <property type="match status" value="1"/>
</dbReference>
<dbReference type="Proteomes" id="UP000181976">
    <property type="component" value="Unassembled WGS sequence"/>
</dbReference>
<dbReference type="AlphaFoldDB" id="A0A1I2ECR4"/>
<dbReference type="eggNOG" id="COG2170">
    <property type="taxonomic scope" value="Bacteria"/>
</dbReference>
<reference evidence="1 2" key="1">
    <citation type="submission" date="2016-10" db="EMBL/GenBank/DDBJ databases">
        <authorList>
            <person name="de Groot N.N."/>
        </authorList>
    </citation>
    <scope>NUCLEOTIDE SEQUENCE [LARGE SCALE GENOMIC DNA]</scope>
    <source>
        <strain evidence="1 2">DSM 19012</strain>
    </source>
</reference>
<dbReference type="RefSeq" id="WP_010528577.1">
    <property type="nucleotide sequence ID" value="NZ_AFSL01000088.1"/>
</dbReference>
<dbReference type="EMBL" id="FONA01000022">
    <property type="protein sequence ID" value="SFE90519.1"/>
    <property type="molecule type" value="Genomic_DNA"/>
</dbReference>
<dbReference type="InterPro" id="IPR050141">
    <property type="entry name" value="GCL_type2/YbdK_subfam"/>
</dbReference>
<dbReference type="Pfam" id="PF04107">
    <property type="entry name" value="GCS2"/>
    <property type="match status" value="1"/>
</dbReference>
<organism evidence="1 2">
    <name type="scientific">Thermophagus xiamenensis</name>
    <dbReference type="NCBI Taxonomy" id="385682"/>
    <lineage>
        <taxon>Bacteria</taxon>
        <taxon>Pseudomonadati</taxon>
        <taxon>Bacteroidota</taxon>
        <taxon>Bacteroidia</taxon>
        <taxon>Marinilabiliales</taxon>
        <taxon>Marinilabiliaceae</taxon>
        <taxon>Thermophagus</taxon>
    </lineage>
</organism>
<evidence type="ECO:0000313" key="2">
    <source>
        <dbReference type="Proteomes" id="UP000181976"/>
    </source>
</evidence>
<dbReference type="GO" id="GO:0004357">
    <property type="term" value="F:glutamate-cysteine ligase activity"/>
    <property type="evidence" value="ECO:0007669"/>
    <property type="project" value="InterPro"/>
</dbReference>
<evidence type="ECO:0000313" key="1">
    <source>
        <dbReference type="EMBL" id="SFE90519.1"/>
    </source>
</evidence>
<dbReference type="Gene3D" id="3.30.590.20">
    <property type="match status" value="1"/>
</dbReference>
<protein>
    <submittedName>
        <fullName evidence="1">Carboxylate-amine ligase</fullName>
    </submittedName>
</protein>
<dbReference type="InterPro" id="IPR014746">
    <property type="entry name" value="Gln_synth/guanido_kin_cat_dom"/>
</dbReference>
<proteinExistence type="predicted"/>
<dbReference type="InParanoid" id="A0A1I2ECR4"/>